<dbReference type="PROSITE" id="PS50075">
    <property type="entry name" value="CARRIER"/>
    <property type="match status" value="5"/>
</dbReference>
<dbReference type="Pfam" id="PF00668">
    <property type="entry name" value="Condensation"/>
    <property type="match status" value="7"/>
</dbReference>
<dbReference type="SUPFAM" id="SSF47336">
    <property type="entry name" value="ACP-like"/>
    <property type="match status" value="5"/>
</dbReference>
<dbReference type="GO" id="GO:0005829">
    <property type="term" value="C:cytosol"/>
    <property type="evidence" value="ECO:0007669"/>
    <property type="project" value="TreeGrafter"/>
</dbReference>
<dbReference type="FunFam" id="3.40.50.12780:FF:000012">
    <property type="entry name" value="Non-ribosomal peptide synthetase"/>
    <property type="match status" value="5"/>
</dbReference>
<dbReference type="InterPro" id="IPR020806">
    <property type="entry name" value="PKS_PP-bd"/>
</dbReference>
<dbReference type="PROSITE" id="PS00455">
    <property type="entry name" value="AMP_BINDING"/>
    <property type="match status" value="5"/>
</dbReference>
<dbReference type="PANTHER" id="PTHR45527">
    <property type="entry name" value="NONRIBOSOMAL PEPTIDE SYNTHETASE"/>
    <property type="match status" value="1"/>
</dbReference>
<dbReference type="InterPro" id="IPR025110">
    <property type="entry name" value="AMP-bd_C"/>
</dbReference>
<dbReference type="EMBL" id="UAUI01000001">
    <property type="protein sequence ID" value="SPZ35009.1"/>
    <property type="molecule type" value="Genomic_DNA"/>
</dbReference>
<dbReference type="InterPro" id="IPR020845">
    <property type="entry name" value="AMP-binding_CS"/>
</dbReference>
<evidence type="ECO:0000256" key="2">
    <source>
        <dbReference type="ARBA" id="ARBA00022450"/>
    </source>
</evidence>
<dbReference type="Gene3D" id="2.30.38.10">
    <property type="entry name" value="Luciferase, Domain 3"/>
    <property type="match status" value="5"/>
</dbReference>
<dbReference type="InterPro" id="IPR001031">
    <property type="entry name" value="Thioesterase"/>
</dbReference>
<dbReference type="CDD" id="cd05930">
    <property type="entry name" value="A_NRPS"/>
    <property type="match status" value="2"/>
</dbReference>
<dbReference type="FunFam" id="2.30.38.10:FF:000001">
    <property type="entry name" value="Non-ribosomal peptide synthetase PvdI"/>
    <property type="match status" value="5"/>
</dbReference>
<dbReference type="Pfam" id="PF00975">
    <property type="entry name" value="Thioesterase"/>
    <property type="match status" value="1"/>
</dbReference>
<evidence type="ECO:0000256" key="5">
    <source>
        <dbReference type="ARBA" id="ARBA00023194"/>
    </source>
</evidence>
<dbReference type="SMART" id="SM00824">
    <property type="entry name" value="PKS_TE"/>
    <property type="match status" value="1"/>
</dbReference>
<dbReference type="SUPFAM" id="SSF52777">
    <property type="entry name" value="CoA-dependent acyltransferases"/>
    <property type="match status" value="14"/>
</dbReference>
<dbReference type="NCBIfam" id="TIGR01733">
    <property type="entry name" value="AA-adenyl-dom"/>
    <property type="match status" value="5"/>
</dbReference>
<name>A0AB38F6X2_RHOWR</name>
<dbReference type="Gene3D" id="3.30.559.30">
    <property type="entry name" value="Nonribosomal peptide synthetase, condensation domain"/>
    <property type="match status" value="7"/>
</dbReference>
<reference evidence="7 8" key="1">
    <citation type="submission" date="2018-06" db="EMBL/GenBank/DDBJ databases">
        <authorList>
            <consortium name="Pathogen Informatics"/>
            <person name="Doyle S."/>
        </authorList>
    </citation>
    <scope>NUCLEOTIDE SEQUENCE [LARGE SCALE GENOMIC DNA]</scope>
    <source>
        <strain evidence="7 8">NCTC13229</strain>
    </source>
</reference>
<dbReference type="InterPro" id="IPR001242">
    <property type="entry name" value="Condensation_dom"/>
</dbReference>
<comment type="cofactor">
    <cofactor evidence="1">
        <name>pantetheine 4'-phosphate</name>
        <dbReference type="ChEBI" id="CHEBI:47942"/>
    </cofactor>
</comment>
<feature type="domain" description="Carrier" evidence="6">
    <location>
        <begin position="3597"/>
        <end position="3671"/>
    </location>
</feature>
<dbReference type="InterPro" id="IPR010071">
    <property type="entry name" value="AA_adenyl_dom"/>
</dbReference>
<dbReference type="InterPro" id="IPR009081">
    <property type="entry name" value="PP-bd_ACP"/>
</dbReference>
<dbReference type="GO" id="GO:0044550">
    <property type="term" value="P:secondary metabolite biosynthetic process"/>
    <property type="evidence" value="ECO:0007669"/>
    <property type="project" value="UniProtKB-ARBA"/>
</dbReference>
<dbReference type="PANTHER" id="PTHR45527:SF1">
    <property type="entry name" value="FATTY ACID SYNTHASE"/>
    <property type="match status" value="1"/>
</dbReference>
<dbReference type="Pfam" id="PF00550">
    <property type="entry name" value="PP-binding"/>
    <property type="match status" value="5"/>
</dbReference>
<dbReference type="NCBIfam" id="TIGR01720">
    <property type="entry name" value="NRPS-para261"/>
    <property type="match status" value="2"/>
</dbReference>
<keyword evidence="4" id="KW-0677">Repeat</keyword>
<dbReference type="PROSITE" id="PS00012">
    <property type="entry name" value="PHOSPHOPANTETHEINE"/>
    <property type="match status" value="5"/>
</dbReference>
<evidence type="ECO:0000259" key="6">
    <source>
        <dbReference type="PROSITE" id="PS50075"/>
    </source>
</evidence>
<accession>A0AB38F6X2</accession>
<dbReference type="GO" id="GO:0017000">
    <property type="term" value="P:antibiotic biosynthetic process"/>
    <property type="evidence" value="ECO:0007669"/>
    <property type="project" value="UniProtKB-KW"/>
</dbReference>
<feature type="domain" description="Carrier" evidence="6">
    <location>
        <begin position="980"/>
        <end position="1054"/>
    </location>
</feature>
<dbReference type="RefSeq" id="WP_115948511.1">
    <property type="nucleotide sequence ID" value="NZ_QTTP01000001.1"/>
</dbReference>
<dbReference type="Gene3D" id="3.40.50.980">
    <property type="match status" value="10"/>
</dbReference>
<dbReference type="InterPro" id="IPR029058">
    <property type="entry name" value="AB_hydrolase_fold"/>
</dbReference>
<organism evidence="7 8">
    <name type="scientific">Rhodococcus wratislaviensis</name>
    <name type="common">Tsukamurella wratislaviensis</name>
    <dbReference type="NCBI Taxonomy" id="44752"/>
    <lineage>
        <taxon>Bacteria</taxon>
        <taxon>Bacillati</taxon>
        <taxon>Actinomycetota</taxon>
        <taxon>Actinomycetes</taxon>
        <taxon>Mycobacteriales</taxon>
        <taxon>Nocardiaceae</taxon>
        <taxon>Rhodococcus</taxon>
    </lineage>
</organism>
<dbReference type="GO" id="GO:0043041">
    <property type="term" value="P:amino acid activation for nonribosomal peptide biosynthetic process"/>
    <property type="evidence" value="ECO:0007669"/>
    <property type="project" value="TreeGrafter"/>
</dbReference>
<dbReference type="InterPro" id="IPR020802">
    <property type="entry name" value="TesA-like"/>
</dbReference>
<gene>
    <name evidence="7" type="primary">lgrD_2</name>
    <name evidence="7" type="ORF">NCTC13229_00543</name>
</gene>
<dbReference type="EC" id="5.1.1.13" evidence="7"/>
<dbReference type="FunFam" id="3.30.300.30:FF:000010">
    <property type="entry name" value="Enterobactin synthetase component F"/>
    <property type="match status" value="5"/>
</dbReference>
<keyword evidence="2" id="KW-0596">Phosphopantetheine</keyword>
<keyword evidence="7" id="KW-0413">Isomerase</keyword>
<dbReference type="InterPro" id="IPR000873">
    <property type="entry name" value="AMP-dep_synth/lig_dom"/>
</dbReference>
<dbReference type="Gene3D" id="3.40.50.1820">
    <property type="entry name" value="alpha/beta hydrolase"/>
    <property type="match status" value="1"/>
</dbReference>
<protein>
    <submittedName>
        <fullName evidence="7">Non-ribosomal peptide synthetase</fullName>
        <ecNumber evidence="7">5.1.1.13</ecNumber>
    </submittedName>
</protein>
<evidence type="ECO:0000313" key="7">
    <source>
        <dbReference type="EMBL" id="SPZ35009.1"/>
    </source>
</evidence>
<dbReference type="InterPro" id="IPR023213">
    <property type="entry name" value="CAT-like_dom_sf"/>
</dbReference>
<dbReference type="Gene3D" id="1.10.1200.10">
    <property type="entry name" value="ACP-like"/>
    <property type="match status" value="4"/>
</dbReference>
<dbReference type="Pfam" id="PF13193">
    <property type="entry name" value="AMP-binding_C"/>
    <property type="match status" value="5"/>
</dbReference>
<dbReference type="GO" id="GO:0008610">
    <property type="term" value="P:lipid biosynthetic process"/>
    <property type="evidence" value="ECO:0007669"/>
    <property type="project" value="UniProtKB-ARBA"/>
</dbReference>
<dbReference type="SMART" id="SM00823">
    <property type="entry name" value="PKS_PP"/>
    <property type="match status" value="5"/>
</dbReference>
<dbReference type="SUPFAM" id="SSF53474">
    <property type="entry name" value="alpha/beta-Hydrolases"/>
    <property type="match status" value="1"/>
</dbReference>
<feature type="domain" description="Carrier" evidence="6">
    <location>
        <begin position="2536"/>
        <end position="2611"/>
    </location>
</feature>
<dbReference type="NCBIfam" id="NF003417">
    <property type="entry name" value="PRK04813.1"/>
    <property type="match status" value="5"/>
</dbReference>
<dbReference type="InterPro" id="IPR045851">
    <property type="entry name" value="AMP-bd_C_sf"/>
</dbReference>
<dbReference type="NCBIfam" id="NF004282">
    <property type="entry name" value="PRK05691.1"/>
    <property type="match status" value="6"/>
</dbReference>
<dbReference type="CDD" id="cd19540">
    <property type="entry name" value="LCL_NRPS-like"/>
    <property type="match status" value="2"/>
</dbReference>
<dbReference type="InterPro" id="IPR010060">
    <property type="entry name" value="NRPS_synth"/>
</dbReference>
<evidence type="ECO:0000256" key="4">
    <source>
        <dbReference type="ARBA" id="ARBA00022737"/>
    </source>
</evidence>
<dbReference type="InterPro" id="IPR036736">
    <property type="entry name" value="ACP-like_sf"/>
</dbReference>
<dbReference type="Gene3D" id="3.30.300.30">
    <property type="match status" value="5"/>
</dbReference>
<proteinExistence type="predicted"/>
<dbReference type="GO" id="GO:0047689">
    <property type="term" value="F:aspartate racemase activity"/>
    <property type="evidence" value="ECO:0007669"/>
    <property type="project" value="UniProtKB-EC"/>
</dbReference>
<dbReference type="FunFam" id="3.40.50.980:FF:000001">
    <property type="entry name" value="Non-ribosomal peptide synthetase"/>
    <property type="match status" value="5"/>
</dbReference>
<keyword evidence="5" id="KW-0045">Antibiotic biosynthesis</keyword>
<dbReference type="InterPro" id="IPR006162">
    <property type="entry name" value="Ppantetheine_attach_site"/>
</dbReference>
<dbReference type="SUPFAM" id="SSF56801">
    <property type="entry name" value="Acetyl-CoA synthetase-like"/>
    <property type="match status" value="5"/>
</dbReference>
<dbReference type="CDD" id="cd19543">
    <property type="entry name" value="DCL_NRPS"/>
    <property type="match status" value="2"/>
</dbReference>
<feature type="domain" description="Carrier" evidence="6">
    <location>
        <begin position="5152"/>
        <end position="5227"/>
    </location>
</feature>
<evidence type="ECO:0000313" key="8">
    <source>
        <dbReference type="Proteomes" id="UP000251211"/>
    </source>
</evidence>
<evidence type="ECO:0000256" key="1">
    <source>
        <dbReference type="ARBA" id="ARBA00001957"/>
    </source>
</evidence>
<evidence type="ECO:0000256" key="3">
    <source>
        <dbReference type="ARBA" id="ARBA00022553"/>
    </source>
</evidence>
<dbReference type="Proteomes" id="UP000251211">
    <property type="component" value="Unassembled WGS sequence"/>
</dbReference>
<dbReference type="GO" id="GO:0031177">
    <property type="term" value="F:phosphopantetheine binding"/>
    <property type="evidence" value="ECO:0007669"/>
    <property type="project" value="InterPro"/>
</dbReference>
<dbReference type="Pfam" id="PF00501">
    <property type="entry name" value="AMP-binding"/>
    <property type="match status" value="5"/>
</dbReference>
<dbReference type="Gene3D" id="3.30.559.10">
    <property type="entry name" value="Chloramphenicol acetyltransferase-like domain"/>
    <property type="match status" value="7"/>
</dbReference>
<comment type="caution">
    <text evidence="7">The sequence shown here is derived from an EMBL/GenBank/DDBJ whole genome shotgun (WGS) entry which is preliminary data.</text>
</comment>
<sequence>MDAVPPLVPGVEKRSGTCLPSEACRLSAAQKGIWFAQQLAGELPITIAQSVEVFGELDIDLLETTSRVAAREFGSGFLRLVDHDGELYQLIDDTSDSGIRRVDLRAEDDPNLAAQRWMRREFSTPIDLLHGALAVSAILRVGDRHYHWYSRIHHIALDGYGAMNLVQRIAELYTAAVAGVEAPPLRVLDLAQIVEIDAAYRNSDRFDADRRYWVERTKGLPEPASLAGRSAPVEAHPRVTSAALSHDVATMLDSVVAKHNSSAAPVLVAALAGFLCGMTGRSDIVLSLPVSARTTAPLRRSGGMVANVVPLQLEVGADVTIGTLIKSAQLELTGALRRQRYRREDICRDLGRDISRNRSFGPTLNIMPVDREIRLGPHLGRLHVLTSGLVDDLFVNIYPSVGGTTTHIDFQANPSLYDDDVLKRHHHRLLSFLERFLSADAGSRVGDIDLLDADERRNLLDRTGGPEHPATTLPQLLATAAAHDRTAPAVTYGDHHLSYEQLDTASSQLARILIAEGIGTEDTVAIALPRSPDAILAVWATTKTGAAFLPIDPNYPKDRITHMLSDSRAALGLTTTQHTTTLPGPLPWLLIDTPDFETRCNTMDSGPITDTDRLRPLHTTNTAYLLYTSGSTGTPKGVAVTHQGLANLAAEQRERFTITPDSRTLAVASPSFDASVFELLLAAGSGATMVIAPPTVFGGDELTHLLHTTHVTHAVITPAALATMDPTHLHTLHTVLSAGEACTPDLLTRWATPTDTSHTPRRFFNGYGPTETTVMSNCSGALPPGGPITIGGPIRGTHAYVLDDRLRPVPIGVTAELHLAGIQLARGYHSRPALTAERFIANPYGPPGQRMYRTGDLVRWHPDGTLEYLGRRDLQVKIRGHRIELGEIEATLTADPDVTQAVAAVHHDPRTGDRLVGYVVSRDGAHLDPDRVRAMVADRLPDYMVPSPITVLDRLPLTASGKVDRRALPAPVLPVPQYRAPMTAAEGVVAGVFADVLGVDRVGVDESFFALGGDSIVAIQLVSRAKARGVVFSSRDVFERRTVGGLAEVAQRPEDSGPPVVLEELPGGGIGWMPLTPVARALIERGGGFGRFSQHMVVELPPGIDRGGLVATAAAVLAHHDMFRSRLVGDERGWGLEVGGSDAVDVDGLVRRVEVTADLDEEAAAALASAQLDAALGRLAPTTGVMVQFVWLDFRSGCSTAQRPGWLLIAAHHLVIDGVSWRIILPDLASAWAQVTAGHTPVLDPVGTSMRRWAHALVEEASTPARLAELPMWQTLLQAPDPVLGLRPFNAAIDVGSTLDRVEVRIPAPVTASLLTTVPTLFHGGVEDGLLAALALAVCRWRRARQVFESSTLIQLEGHGRQEQIAAGADLSRTVGWFTTVFPVRLDIGAADLDEAFAGGAAAGLAVKSIKEQLRSLPDRGIGFGLLRHLNRDTAEQLRSLPVGQISFNYLGRVPGGGVPNEMPGAQWSPCRRLGDIAAPGDADLPANGVVDINAIVTDDGEGPVLGATFTFPTGAIARTDVQDLTEQWCAALAALATHAQTPDAGGLTPSDLPLITARQSDIDRWEAAYPAVTDVWPLTPLQSGLLFHALLAASSVDVYSMQVVFTLTGRVDTTRLHAAAQAVLNRHPNLRVAFVEAADGIPVQLVLDKLPVPWSEVDLRQIDDTTRPDTLTRLLADDQATHFDLTAPPLIRFTLVTVAEDRYELVVANHHILLDGWSMPLLMTDMLALYAAGDEPSALPPARPYRNYLEWRTEQDEAASRQAWAAALEGVEGPTLLAPADPGREISSRAGDVTADLGEHKTRALSELAARLDVTVNTVMQAAWGILLMRMTGRDDTVFGSTVSGRPPQLAGVESMIGLFINTVPVRVRADPDESITQLLTRMHREQTDLLDHHYLGLTDIQQSAGTTDALFDTLTVFESYPVEHAALTEQAAALDGITLTGISANDNTHYPLALKITADTQIRLTLTYLHDLFDEPYVQALLNRYLRALEAIIADPDSPVGDLDLLDPDEKRHLLDRTGGPEHPATTLPQLLATAAAHDRTAPAVTYGDHHLSYEQLDTASSQLARILIAEGIGTEDTVAIALPRSPDAILAVWATTKTGAAFLPIDPNYPKNRITHMLSDSRAALGLTTTQHTTTLPGPLPWLLIDTPDFETRCNTMDSGPITDTDRLRPLHTTNTAYLLYTSGSTGTPKGVAVTHQGLANLAAEQRERFTITPDSRTLAVASPSFDASVFELLLAAGSGATMVIAPPTVFGGDELTHLLHTTHVTHAVITPAALATMDPTHLHTLHTVLSAGEACTPDLLTRWATPTDTSHTPRRFFNGYGPTETTVMSNCSGALPPGGPITIGGPIRGTHAYVLDDRLRPVPTGVTAELHLAGIQLARGYHSRPALTAERFIANPYGPPGQRMYRTGDLVRWHPDGTLEYLGRRDLQVKIRGHRIELGEIEATLTTHPDITHAAVTVHKGPVTEQLVAYVVPTPGAHVDPTTIHTFAADHLPDYMVPTHITILDALPLTTNGKIDRRALPAPVLPTPRFRPPATAVEGVVAGVFADVLGRERVGLDDDFFTLGGNSLLATQVVSRLGVAMDARVPMRVLFEASSVQALSTWLASRATADARTPLLPRPRPEHIPLSYAQQRIWFLNRFDPHSPVYTIPFAVRLSGTMDTAALLAAIADLVDRHETLRTIYPESEAGPHQVIVPPAEVSGGFATAAVTENELAARLLSMASTEFDVTTSVPVRAALFETADNEHVLAVVLHHICADGSSIAPLARDLMAAYTARTGGHTPSWPPLAVQYADYTLWQRELLGSDDDPNSVLAQQLTYWRSTLDGLPEQLELPGNRTPPAVTHRGRTHTFTIDARTHRAAAELARQHTATVFMVVHTAFALFLARMSGTTDIIIGTPVAGRGDPALDDLVGMFVNTLALRTPVDGASSFTQLLTTVRETDLAAFEHADVPFERVVQALNPARSTTRHPLFQVMLVFQNQEPPKLELAGLTAHIEDIDHTATQFDLTLTVSERVDRDGAARGLTAALTYAQDLFDEDTVRGFAEQFTRLLEAVVADPDSPVGDLDLLDADERRNLLDRTGGPEHPATTLPQLLATAAAHDRTAPAVTYGDHHLSYEQLDTASSQLARILIAEGIGTEDTVAIALPRSPDAILAVWATTKTGAAFLPIDPNYPKDRITHMLSDSRAALGLTTTQHTTTLPGPLPWLLIDTPDFETRCNTMDSGPITDTDRLRPLHTTNTAYLLYTSGSTGTPKGVAVTHQGLANLAAEQRERFTITPDSRTLAVASPSFDASVFELLLAAGSGATMVIAPPTVFGGDELTHLLHTTHVTHAVITPAALATMDPTHLHTLHTVLSAGEACTPDLLTRWATPTDTSHTPRRFFNGYGPTETTVMSNCSGALPPGGPITIGGPIRGTHAYVLDDRLRPVPIGVTAELHLAGIQLARGYHSRPALTAERFIANPYGPPGQRMYRTGDLVRWHPDGTLEYLGRRDLQVKIRGHRIELGEIEATLTADPDVTQAVAAVHHDPRTGDRLVGYVVSRDGAHLDPDRVRAMVADRLPDYMVPSPITVLDRLPLTASGKVDRRALPAPVLPVPQYRAPMTAAEGVVAGVFADVLGVDRVGVDESFFALGGDSIVAIQLVSRAKARGVVFSSRDVFERRTVGGLAEVAQRPEDSGPPVVLEELPGGGIGWMPLTPVARALIERGGGFGRFSQHMVVELPPGIDRGGLVATAAAVLAHHDMFRSRLVGDERGWGLEVGGSDAVDVDGLVRRVEVTADLDEEAAAALASAQLDAALGRLAPTTGVMVQFVWLDFRSGCSTAQRPGWLLIAAHHLVIDGVSWRIILPDLASAWAQVTAGHTPVLDPVGTSMRRWAHALVEEASTPARLAELPMWQTLLQAPDPVLGLRPFNAAIDVGSTLDRVEVRIPAPVTASLLTTVPTLFHGGVEDGLLAALALAVCRWRRARQVFESSTLIQLEGHGRQEQIAAGADLSRTVGWFTTVFPVRLDIGAADLDEAFAGGAAAGLAVKSIKEQLRSLPDRGIGFGLLRHLNRDTAEQLRSLPVGQISFNYLGRVPGGGVPNEMPGAQWSPCRRLGDIAAPGDADLPANGVVDINAIVTDDGEGPVLGATFTFPTGAIARTDVQDLTEQWCAALAALATHAQTPDAGGLTPSDLPLITARQSDIDRWEAAYPAVTDVWPLTPLQSGLLFHALLAASSVDVYSMQVVFTLTGRVDTTRLHAAAQAVLDRHPNLRVAFVEAADGIPVQLVLDKVPVPWSEVDLRQVDDTTRPDTLTRLLADDQATHFDLTAPPLIRFTLVTVAEDRYELVVANHHILLDGWSMPLLMTDMLALYAAGDEPSALPPARPYRNYLEWRTEQDEAASRQAWAAALEGVEGPTLLAPADPGREISSRAGDVTADLGEHKTRALSELAARLDVTVNTVMQAAWGILLMRMTGRDDTVFGSTVSGRPPQLAGVESMIGLFINTVPVRVRADPDESITQLLTRMHREQTDLLDHHYLGLTDIQQSAGTTDALFDTLTVFESYPVEHAALTEQAAALDGITLTGITANDNTHYPLALKITADTQIRLTLTYLHDLFDEPYVQSLLNRYLRALEAIIADPDSPVGDIDLLDPTEKQLILEDWNHTDHATTTDTLVSMFGAQVARTPDAPAVVDGNRTLSYAEFDVRVNRLARHLITQSVGPETIVALRMRRSLDFIVGVYATLTAGAAYLPIDPDHPAERTHFILAVAQPTCILTTTHDDQDDLPDPVPVLHIDTMDLSPMSAAPVTDADRLAPLRPQNMAYVMFTSGSTGRPKGVTVAHSAIVNEVQWVALDYGFGDRLLQSNAVTFDASTPDLFAPLQVGGCVVLAGPDGQRDPDYLAELIRTQAITHMSSVPTVLTALMASRSPDVLRGVRVIYLGGETLSGHTVARLAEFGPATVWNQYGPTETTVSVICHRCTQHEQRVVPIGTPQINCHAYVLDHRLHPVPVAVVGELYVSGVQLARGYHSRPALTAERFVANPYGPPGQRMYRTGDLVRWHPDGTLEYLGRRDLQVKIRGHRIELGEIEATLTADPDVTQAVAAVHHDPHTGDRLVGYVVSRDGAHLDPDRVRAMVADRLPDYMVPSPITVLDRLPLTASGKVDRRALPAPVLPVPQYRAPMTAEEGVVAGVFADVLGRERVGLDDDFFTLGGNSLLATQVVSRLGVAMDARVPMRVLFEASSVQALSTWLASRAAADAHTPLLPRPRPEHIPLSYAQQRIWFLNRFDPHSPVYTIPFAVRLSGTIDTAALLAAIADLVNRHETLRTIYPESEAGPHQVIVPPAEVSGGFATAAVTENELAARLLSMASTEFDVTTSVPVRAALFETADNEHVLAVVLHHICADGSSIAPLARDLMAAYTARTGGHTPSWPPLAVQYADYTLWQRELLGSDDDPNSVLAQQLTYWRSTLDGLPEQLELPGNRTPPAVTHRGRTHTFTIDARTHRAAAELARQHTATVFMVVHTAFAIFLARMSGTTDIIIGTPVAGRGDPALDDLVGMFVNTLALRTPVDGASSFTQLLTTVRETDLAAFEHADVPFERVVQALNPARSTTRHPLFQVMLVFQNQEPPKLELAGLTAHIEDIDHTATQFDLTLVVSERVDRDGAARGLTAALTYAQDLFDEDTVHGFADRFTRLLEAAVADPDRPVGDIDLLDPTEKQLILEDWNHTDHATTTDTLVSMFVAQVARTPDAPAVVDGNRTLSYAEFDARVNRLARHLITQSVGPETIVALRMRRSLDFIVGVYATLTAGAAYLPIDPDHPAERTHFILAVAQPTCILTTTHDDQDDLPDPVPVLHIDTIDLSPMSAAPVTDADRLAPLRPQNTAYVMFTSGSTGRPKGVTVAHSAIVNEAQWVVEAFDHRAGDRLLQSNAVTFDASTPDLFAPLQVGGCVVLAGPDGQRDPDYLAELIRAQKVTHVASVPTVLTALMASRSPDVLRGVRVVYLGGETLSGQTVARLAEFGPATVWNQYGPTETTVSVICHRCTQHEESVVPIGTPQINCHAYVLDHRLHPVPVAVVGELYVSGVQLARGYHSRPALTAERFIANPYGPPGERMYRTGDLVRWHPDGTLEYLGRRDLQVKIRGHRIELGEIEATLTTHPDITHAAVTVHHDHHTGDRLVGYVVPRDHTPLDPTTIHTFAADHLPDYMVPTPITILDALPLTTNGKIDRRALPAPAPLKRQFRPPATPTEQTIADVFADVLSIDRVGLDDDFFTLGGNSLLAIQVSARLREALDVEMQVTWLFTGATVEAIASRVEAVSDGSTLIVPTGPSAFDVLFPIASVGDSDPIFCIHPASGLAWCYAGLGRYTEPRRRIYGLQSPELVEDDPHPRSIEQLAEHYVREIQAVQPDGPYHLLGWSLGGVIAHAVATRFRLLGKEVSMLAMLDSFFREADSTANQEFTVEDILVELADLFGFGAEDFDAAGETMSAEQATELIHLRTGSFEFLQPSHVKRIVESFNDAPRLVADYHPAVFDGDMVFFAAAADDMTREVAESCWQPYITGSIDYYPIDATHIRMTTPRALADIARVLNTYLVDAAG</sequence>
<feature type="domain" description="Carrier" evidence="6">
    <location>
        <begin position="6213"/>
        <end position="6288"/>
    </location>
</feature>
<keyword evidence="3" id="KW-0597">Phosphoprotein</keyword>